<protein>
    <submittedName>
        <fullName evidence="1">Uncharacterized protein</fullName>
    </submittedName>
</protein>
<organism evidence="1 2">
    <name type="scientific">Limnoglobus roseus</name>
    <dbReference type="NCBI Taxonomy" id="2598579"/>
    <lineage>
        <taxon>Bacteria</taxon>
        <taxon>Pseudomonadati</taxon>
        <taxon>Planctomycetota</taxon>
        <taxon>Planctomycetia</taxon>
        <taxon>Gemmatales</taxon>
        <taxon>Gemmataceae</taxon>
        <taxon>Limnoglobus</taxon>
    </lineage>
</organism>
<dbReference type="KEGG" id="lrs:PX52LOC_05552"/>
<accession>A0A5C1AIQ0</accession>
<name>A0A5C1AIQ0_9BACT</name>
<keyword evidence="2" id="KW-1185">Reference proteome</keyword>
<evidence type="ECO:0000313" key="1">
    <source>
        <dbReference type="EMBL" id="QEL18525.1"/>
    </source>
</evidence>
<dbReference type="AlphaFoldDB" id="A0A5C1AIQ0"/>
<evidence type="ECO:0000313" key="2">
    <source>
        <dbReference type="Proteomes" id="UP000324974"/>
    </source>
</evidence>
<sequence>MRVRVRHVAPFGQRVWGRAVSEIRYTRIVNGRRVEFIGRSAGPPVDPAQLIPLPAARPPCLYEGPVVEYCTGCAGEGRHVRLCDLAGADRDTCTRARVGPAVQACADCPDWRPQEAPLPPFPPPPPPMSAHSLTIIPWPP</sequence>
<reference evidence="2" key="1">
    <citation type="submission" date="2019-08" db="EMBL/GenBank/DDBJ databases">
        <title>Limnoglobus roseus gen. nov., sp. nov., a novel freshwater planctomycete with a giant genome from the family Gemmataceae.</title>
        <authorList>
            <person name="Kulichevskaya I.S."/>
            <person name="Naumoff D.G."/>
            <person name="Miroshnikov K."/>
            <person name="Ivanova A."/>
            <person name="Philippov D.A."/>
            <person name="Hakobyan A."/>
            <person name="Rijpstra I.C."/>
            <person name="Sinninghe Damste J.S."/>
            <person name="Liesack W."/>
            <person name="Dedysh S.N."/>
        </authorList>
    </citation>
    <scope>NUCLEOTIDE SEQUENCE [LARGE SCALE GENOMIC DNA]</scope>
    <source>
        <strain evidence="2">PX52</strain>
    </source>
</reference>
<dbReference type="Proteomes" id="UP000324974">
    <property type="component" value="Chromosome"/>
</dbReference>
<proteinExistence type="predicted"/>
<dbReference type="EMBL" id="CP042425">
    <property type="protein sequence ID" value="QEL18525.1"/>
    <property type="molecule type" value="Genomic_DNA"/>
</dbReference>
<gene>
    <name evidence="1" type="ORF">PX52LOC_05552</name>
</gene>